<dbReference type="Proteomes" id="UP000772434">
    <property type="component" value="Unassembled WGS sequence"/>
</dbReference>
<dbReference type="AlphaFoldDB" id="A0A9P5PUB7"/>
<sequence>MLEVISPSICLPSELQYLIIESMIDIDRGCLWATSFVCKDWRVCSYQRAFTTVFLSRRSIPALASFLENTFSRLAIFSGIRRIHILGDGETFHSSQGQRNGLLKILRYLAQIGNISDLVVENFDWAVLDPAIAVSLELLKPIGRLSIHRAFFTNFFQFSDFVARFYSLRAFDFQSIECSAPHWDTGLSGKSCARDDSGQCSVSFYGASRMLDKKLTWVYSKYASQEAKQMLSFYGAQTSCNSTDASGLLRTLGPLLRRLEIVSPENAVADAIIASLDVSMNSSLQYLHLSSPNRVITLISWLPSILLKITSSNLKRLHISFSQTRQIHLDRPFLKEVAKILERPQFQELELIEFNITGSGRVNLEGVAKGKIIDCIRSCLPSWDKRGILAFAFPSVNRELQPLFNKIYSIVLWQLEAHLRVLIGITISAI</sequence>
<proteinExistence type="predicted"/>
<dbReference type="OrthoDB" id="3041002at2759"/>
<name>A0A9P5PUB7_9AGAR</name>
<protein>
    <submittedName>
        <fullName evidence="1">Uncharacterized protein</fullName>
    </submittedName>
</protein>
<reference evidence="1" key="1">
    <citation type="submission" date="2020-11" db="EMBL/GenBank/DDBJ databases">
        <authorList>
            <consortium name="DOE Joint Genome Institute"/>
            <person name="Ahrendt S."/>
            <person name="Riley R."/>
            <person name="Andreopoulos W."/>
            <person name="Labutti K."/>
            <person name="Pangilinan J."/>
            <person name="Ruiz-Duenas F.J."/>
            <person name="Barrasa J.M."/>
            <person name="Sanchez-Garcia M."/>
            <person name="Camarero S."/>
            <person name="Miyauchi S."/>
            <person name="Serrano A."/>
            <person name="Linde D."/>
            <person name="Babiker R."/>
            <person name="Drula E."/>
            <person name="Ayuso-Fernandez I."/>
            <person name="Pacheco R."/>
            <person name="Padilla G."/>
            <person name="Ferreira P."/>
            <person name="Barriuso J."/>
            <person name="Kellner H."/>
            <person name="Castanera R."/>
            <person name="Alfaro M."/>
            <person name="Ramirez L."/>
            <person name="Pisabarro A.G."/>
            <person name="Kuo A."/>
            <person name="Tritt A."/>
            <person name="Lipzen A."/>
            <person name="He G."/>
            <person name="Yan M."/>
            <person name="Ng V."/>
            <person name="Cullen D."/>
            <person name="Martin F."/>
            <person name="Rosso M.-N."/>
            <person name="Henrissat B."/>
            <person name="Hibbett D."/>
            <person name="Martinez A.T."/>
            <person name="Grigoriev I.V."/>
        </authorList>
    </citation>
    <scope>NUCLEOTIDE SEQUENCE</scope>
    <source>
        <strain evidence="1">AH 40177</strain>
    </source>
</reference>
<accession>A0A9P5PUB7</accession>
<dbReference type="EMBL" id="JADNRY010000023">
    <property type="protein sequence ID" value="KAF9072546.1"/>
    <property type="molecule type" value="Genomic_DNA"/>
</dbReference>
<evidence type="ECO:0000313" key="2">
    <source>
        <dbReference type="Proteomes" id="UP000772434"/>
    </source>
</evidence>
<comment type="caution">
    <text evidence="1">The sequence shown here is derived from an EMBL/GenBank/DDBJ whole genome shotgun (WGS) entry which is preliminary data.</text>
</comment>
<evidence type="ECO:0000313" key="1">
    <source>
        <dbReference type="EMBL" id="KAF9072546.1"/>
    </source>
</evidence>
<keyword evidence="2" id="KW-1185">Reference proteome</keyword>
<organism evidence="1 2">
    <name type="scientific">Rhodocollybia butyracea</name>
    <dbReference type="NCBI Taxonomy" id="206335"/>
    <lineage>
        <taxon>Eukaryota</taxon>
        <taxon>Fungi</taxon>
        <taxon>Dikarya</taxon>
        <taxon>Basidiomycota</taxon>
        <taxon>Agaricomycotina</taxon>
        <taxon>Agaricomycetes</taxon>
        <taxon>Agaricomycetidae</taxon>
        <taxon>Agaricales</taxon>
        <taxon>Marasmiineae</taxon>
        <taxon>Omphalotaceae</taxon>
        <taxon>Rhodocollybia</taxon>
    </lineage>
</organism>
<gene>
    <name evidence="1" type="ORF">BDP27DRAFT_1320131</name>
</gene>